<dbReference type="GO" id="GO:0071269">
    <property type="term" value="P:L-homocysteine biosynthetic process"/>
    <property type="evidence" value="ECO:0007669"/>
    <property type="project" value="TreeGrafter"/>
</dbReference>
<evidence type="ECO:0000313" key="8">
    <source>
        <dbReference type="Proteomes" id="UP000515240"/>
    </source>
</evidence>
<name>A0A7G5EJY7_9BURK</name>
<dbReference type="SUPFAM" id="SSF53383">
    <property type="entry name" value="PLP-dependent transferases"/>
    <property type="match status" value="1"/>
</dbReference>
<evidence type="ECO:0000256" key="2">
    <source>
        <dbReference type="ARBA" id="ARBA00009077"/>
    </source>
</evidence>
<dbReference type="InterPro" id="IPR054542">
    <property type="entry name" value="Cys_met_metab_PP"/>
</dbReference>
<dbReference type="PIRSF" id="PIRSF001434">
    <property type="entry name" value="CGS"/>
    <property type="match status" value="1"/>
</dbReference>
<organism evidence="7 8">
    <name type="scientific">Comamonas piscis</name>
    <dbReference type="NCBI Taxonomy" id="1562974"/>
    <lineage>
        <taxon>Bacteria</taxon>
        <taxon>Pseudomonadati</taxon>
        <taxon>Pseudomonadota</taxon>
        <taxon>Betaproteobacteria</taxon>
        <taxon>Burkholderiales</taxon>
        <taxon>Comamonadaceae</taxon>
        <taxon>Comamonas</taxon>
    </lineage>
</organism>
<dbReference type="GO" id="GO:0005737">
    <property type="term" value="C:cytoplasm"/>
    <property type="evidence" value="ECO:0007669"/>
    <property type="project" value="TreeGrafter"/>
</dbReference>
<keyword evidence="8" id="KW-1185">Reference proteome</keyword>
<dbReference type="NCBIfam" id="TIGR01326">
    <property type="entry name" value="OAH_OAS_sulfhy"/>
    <property type="match status" value="1"/>
</dbReference>
<feature type="modified residue" description="N6-(pyridoxal phosphate)lysine" evidence="5">
    <location>
        <position position="210"/>
    </location>
</feature>
<dbReference type="PROSITE" id="PS00868">
    <property type="entry name" value="CYS_MET_METAB_PP"/>
    <property type="match status" value="1"/>
</dbReference>
<dbReference type="EMBL" id="CP058554">
    <property type="protein sequence ID" value="QMV74312.1"/>
    <property type="molecule type" value="Genomic_DNA"/>
</dbReference>
<dbReference type="GO" id="GO:0003961">
    <property type="term" value="F:O-acetylhomoserine aminocarboxypropyltransferase activity"/>
    <property type="evidence" value="ECO:0007669"/>
    <property type="project" value="UniProtKB-EC"/>
</dbReference>
<dbReference type="KEGG" id="cpis:HS961_16545"/>
<reference evidence="7 8" key="1">
    <citation type="journal article" date="2020" name="G3 (Bethesda)">
        <title>CeMbio - The Caenorhabditis elegans Microbiome Resource.</title>
        <authorList>
            <person name="Dirksen P."/>
            <person name="Assie A."/>
            <person name="Zimmermann J."/>
            <person name="Zhang F."/>
            <person name="Tietje A.M."/>
            <person name="Marsh S.A."/>
            <person name="Felix M.A."/>
            <person name="Shapira M."/>
            <person name="Kaleta C."/>
            <person name="Schulenburg H."/>
            <person name="Samuel B."/>
        </authorList>
    </citation>
    <scope>NUCLEOTIDE SEQUENCE [LARGE SCALE GENOMIC DNA]</scope>
    <source>
        <strain evidence="7 8">BIGb0172</strain>
    </source>
</reference>
<dbReference type="InterPro" id="IPR015424">
    <property type="entry name" value="PyrdxlP-dep_Trfase"/>
</dbReference>
<dbReference type="Gene3D" id="3.40.640.10">
    <property type="entry name" value="Type I PLP-dependent aspartate aminotransferase-like (Major domain)"/>
    <property type="match status" value="1"/>
</dbReference>
<evidence type="ECO:0000256" key="4">
    <source>
        <dbReference type="ARBA" id="ARBA00022898"/>
    </source>
</evidence>
<comment type="cofactor">
    <cofactor evidence="1 6">
        <name>pyridoxal 5'-phosphate</name>
        <dbReference type="ChEBI" id="CHEBI:597326"/>
    </cofactor>
</comment>
<evidence type="ECO:0000256" key="1">
    <source>
        <dbReference type="ARBA" id="ARBA00001933"/>
    </source>
</evidence>
<dbReference type="InterPro" id="IPR015421">
    <property type="entry name" value="PyrdxlP-dep_Trfase_major"/>
</dbReference>
<protein>
    <submittedName>
        <fullName evidence="7">O-acetylhomoserine aminocarboxypropyltransferase</fullName>
        <ecNumber evidence="7">2.5.1.49</ecNumber>
    </submittedName>
</protein>
<evidence type="ECO:0000256" key="6">
    <source>
        <dbReference type="RuleBase" id="RU362118"/>
    </source>
</evidence>
<keyword evidence="4 5" id="KW-0663">Pyridoxal phosphate</keyword>
<dbReference type="InterPro" id="IPR000277">
    <property type="entry name" value="Cys/Met-Metab_PyrdxlP-dep_enz"/>
</dbReference>
<dbReference type="InterPro" id="IPR006235">
    <property type="entry name" value="OAc-hSer/O-AcSer_sulfhydrylase"/>
</dbReference>
<dbReference type="EC" id="2.5.1.49" evidence="7"/>
<dbReference type="GO" id="GO:0030170">
    <property type="term" value="F:pyridoxal phosphate binding"/>
    <property type="evidence" value="ECO:0007669"/>
    <property type="project" value="InterPro"/>
</dbReference>
<dbReference type="GO" id="GO:0019346">
    <property type="term" value="P:transsulfuration"/>
    <property type="evidence" value="ECO:0007669"/>
    <property type="project" value="InterPro"/>
</dbReference>
<dbReference type="NCBIfam" id="NF006004">
    <property type="entry name" value="PRK08134.1"/>
    <property type="match status" value="1"/>
</dbReference>
<dbReference type="RefSeq" id="WP_182323851.1">
    <property type="nucleotide sequence ID" value="NZ_CP058554.1"/>
</dbReference>
<dbReference type="PANTHER" id="PTHR43797:SF2">
    <property type="entry name" value="HOMOCYSTEINE_CYSTEINE SYNTHASE"/>
    <property type="match status" value="1"/>
</dbReference>
<dbReference type="Pfam" id="PF01053">
    <property type="entry name" value="Cys_Met_Meta_PP"/>
    <property type="match status" value="1"/>
</dbReference>
<dbReference type="InterPro" id="IPR015422">
    <property type="entry name" value="PyrdxlP-dep_Trfase_small"/>
</dbReference>
<gene>
    <name evidence="7" type="ORF">HS961_16545</name>
</gene>
<evidence type="ECO:0000313" key="7">
    <source>
        <dbReference type="EMBL" id="QMV74312.1"/>
    </source>
</evidence>
<dbReference type="GO" id="GO:0004124">
    <property type="term" value="F:cysteine synthase activity"/>
    <property type="evidence" value="ECO:0007669"/>
    <property type="project" value="TreeGrafter"/>
</dbReference>
<evidence type="ECO:0000256" key="5">
    <source>
        <dbReference type="PIRSR" id="PIRSR001434-2"/>
    </source>
</evidence>
<evidence type="ECO:0000256" key="3">
    <source>
        <dbReference type="ARBA" id="ARBA00022679"/>
    </source>
</evidence>
<proteinExistence type="inferred from homology"/>
<dbReference type="Proteomes" id="UP000515240">
    <property type="component" value="Chromosome"/>
</dbReference>
<dbReference type="GO" id="GO:0006535">
    <property type="term" value="P:cysteine biosynthetic process from serine"/>
    <property type="evidence" value="ECO:0007669"/>
    <property type="project" value="TreeGrafter"/>
</dbReference>
<dbReference type="PANTHER" id="PTHR43797">
    <property type="entry name" value="HOMOCYSTEINE/CYSTEINE SYNTHASE"/>
    <property type="match status" value="1"/>
</dbReference>
<keyword evidence="3 7" id="KW-0808">Transferase</keyword>
<accession>A0A7G5EJY7</accession>
<comment type="similarity">
    <text evidence="2 6">Belongs to the trans-sulfuration enzymes family.</text>
</comment>
<dbReference type="FunFam" id="3.40.640.10:FF:000035">
    <property type="entry name" value="O-succinylhomoserine sulfhydrylase"/>
    <property type="match status" value="1"/>
</dbReference>
<dbReference type="AlphaFoldDB" id="A0A7G5EJY7"/>
<dbReference type="Gene3D" id="3.90.1150.10">
    <property type="entry name" value="Aspartate Aminotransferase, domain 1"/>
    <property type="match status" value="1"/>
</dbReference>
<dbReference type="CDD" id="cd00614">
    <property type="entry name" value="CGS_like"/>
    <property type="match status" value="1"/>
</dbReference>
<sequence>MPGYTDPGFDTLSLHAGAQPDPATGARAVPIHLTTSFVFESSDHAASLFNLERPGHVYSRISNPTNAVLEQRVSALEGGVGAIAVASGQAALHLSIATLMGAGSHIVASTALYGGSQNLLHYTLARFGIETTFVKPGDIDGWRAAVRPNTKLFFGETVGNPGLDVLDIPTVSAIAHEAGVPLLVDSTLTSPWLIKPFAHGADIVYHSATKFLSGHGTVIGGIVVDGGSFDWEKSGRFPELTEPYDGFHNMVFSEESTTGAFLLRARREGLRDFGACMSPHSAWLILQGIETLPLRMERHMRNTEKVVQFLASHLMVSRVGHPMLESHPSHALAQKLLPRGAGSVFSFDIAGNRNQGKKFIETLKVFSHLANVGDCRSLVIHPASTTHFRMHDDALAQAGISQGTIRLSIGLEDADDLIDDLKRALKAAEKAA</sequence>